<protein>
    <recommendedName>
        <fullName evidence="6">Tetratricopeptide repeat protein</fullName>
    </recommendedName>
</protein>
<dbReference type="InterPro" id="IPR019734">
    <property type="entry name" value="TPR_rpt"/>
</dbReference>
<sequence length="193" mass="21975">MATIIMATASYAKEMPLWEGVQKTAEMQEADKKFIESVRKSTNDNLQIGAKRAIELGWQSFQNQDFETAIRRFNQAWLLDPENPSIYWGFALTTHQRGEPSETVERWFAEAEKRMPSAAPLLSDHGRTLEERNEDTRAAEYFKRALAIDPNHVEAHIGMARIAQKTGDQSAYELHLKELDRLQRNAPASGSPN</sequence>
<accession>A0ABS9QAI0</accession>
<name>A0ABS9QAI0_9HYPH</name>
<feature type="repeat" description="TPR" evidence="3">
    <location>
        <begin position="119"/>
        <end position="152"/>
    </location>
</feature>
<evidence type="ECO:0000256" key="2">
    <source>
        <dbReference type="ARBA" id="ARBA00022803"/>
    </source>
</evidence>
<dbReference type="SMART" id="SM00028">
    <property type="entry name" value="TPR"/>
    <property type="match status" value="2"/>
</dbReference>
<comment type="caution">
    <text evidence="4">The sequence shown here is derived from an EMBL/GenBank/DDBJ whole genome shotgun (WGS) entry which is preliminary data.</text>
</comment>
<dbReference type="PANTHER" id="PTHR45586">
    <property type="entry name" value="TPR REPEAT-CONTAINING PROTEIN PA4667"/>
    <property type="match status" value="1"/>
</dbReference>
<keyword evidence="2 3" id="KW-0802">TPR repeat</keyword>
<evidence type="ECO:0000256" key="1">
    <source>
        <dbReference type="ARBA" id="ARBA00022737"/>
    </source>
</evidence>
<evidence type="ECO:0000313" key="5">
    <source>
        <dbReference type="Proteomes" id="UP001201701"/>
    </source>
</evidence>
<dbReference type="InterPro" id="IPR011990">
    <property type="entry name" value="TPR-like_helical_dom_sf"/>
</dbReference>
<keyword evidence="1" id="KW-0677">Repeat</keyword>
<dbReference type="SUPFAM" id="SSF48452">
    <property type="entry name" value="TPR-like"/>
    <property type="match status" value="1"/>
</dbReference>
<evidence type="ECO:0008006" key="6">
    <source>
        <dbReference type="Google" id="ProtNLM"/>
    </source>
</evidence>
<keyword evidence="5" id="KW-1185">Reference proteome</keyword>
<dbReference type="Proteomes" id="UP001201701">
    <property type="component" value="Unassembled WGS sequence"/>
</dbReference>
<dbReference type="PANTHER" id="PTHR45586:SF1">
    <property type="entry name" value="LIPOPOLYSACCHARIDE ASSEMBLY PROTEIN B"/>
    <property type="match status" value="1"/>
</dbReference>
<dbReference type="InterPro" id="IPR051012">
    <property type="entry name" value="CellSynth/LPSAsmb/PSIAsmb"/>
</dbReference>
<reference evidence="4 5" key="1">
    <citation type="submission" date="2022-02" db="EMBL/GenBank/DDBJ databases">
        <title>Draft genome sequence of Mezorhizobium retamae strain IRAMC:0171 isolated from Retama raetam nodules.</title>
        <authorList>
            <person name="Bengaied R."/>
            <person name="Sbissi I."/>
            <person name="Huber K."/>
            <person name="Ghodbane F."/>
            <person name="Nouioui I."/>
            <person name="Tarhouni M."/>
            <person name="Gtari M."/>
        </authorList>
    </citation>
    <scope>NUCLEOTIDE SEQUENCE [LARGE SCALE GENOMIC DNA]</scope>
    <source>
        <strain evidence="4 5">IRAMC:0171</strain>
    </source>
</reference>
<organism evidence="4 5">
    <name type="scientific">Mesorhizobium retamae</name>
    <dbReference type="NCBI Taxonomy" id="2912854"/>
    <lineage>
        <taxon>Bacteria</taxon>
        <taxon>Pseudomonadati</taxon>
        <taxon>Pseudomonadota</taxon>
        <taxon>Alphaproteobacteria</taxon>
        <taxon>Hyphomicrobiales</taxon>
        <taxon>Phyllobacteriaceae</taxon>
        <taxon>Mesorhizobium</taxon>
    </lineage>
</organism>
<evidence type="ECO:0000256" key="3">
    <source>
        <dbReference type="PROSITE-ProRule" id="PRU00339"/>
    </source>
</evidence>
<proteinExistence type="predicted"/>
<evidence type="ECO:0000313" key="4">
    <source>
        <dbReference type="EMBL" id="MCG7503923.1"/>
    </source>
</evidence>
<feature type="repeat" description="TPR" evidence="3">
    <location>
        <begin position="50"/>
        <end position="83"/>
    </location>
</feature>
<dbReference type="PROSITE" id="PS50005">
    <property type="entry name" value="TPR"/>
    <property type="match status" value="2"/>
</dbReference>
<dbReference type="Gene3D" id="1.25.40.10">
    <property type="entry name" value="Tetratricopeptide repeat domain"/>
    <property type="match status" value="1"/>
</dbReference>
<dbReference type="Pfam" id="PF14559">
    <property type="entry name" value="TPR_19"/>
    <property type="match status" value="1"/>
</dbReference>
<gene>
    <name evidence="4" type="ORF">L4923_02700</name>
</gene>
<dbReference type="RefSeq" id="WP_239361868.1">
    <property type="nucleotide sequence ID" value="NZ_JAKREW010000001.1"/>
</dbReference>
<dbReference type="EMBL" id="JAKREW010000001">
    <property type="protein sequence ID" value="MCG7503923.1"/>
    <property type="molecule type" value="Genomic_DNA"/>
</dbReference>